<accession>A0A5B7EAH3</accession>
<evidence type="ECO:0000313" key="2">
    <source>
        <dbReference type="Proteomes" id="UP000324222"/>
    </source>
</evidence>
<protein>
    <submittedName>
        <fullName evidence="1">Uncharacterized protein</fullName>
    </submittedName>
</protein>
<reference evidence="1 2" key="1">
    <citation type="submission" date="2019-05" db="EMBL/GenBank/DDBJ databases">
        <title>Another draft genome of Portunus trituberculatus and its Hox gene families provides insights of decapod evolution.</title>
        <authorList>
            <person name="Jeong J.-H."/>
            <person name="Song I."/>
            <person name="Kim S."/>
            <person name="Choi T."/>
            <person name="Kim D."/>
            <person name="Ryu S."/>
            <person name="Kim W."/>
        </authorList>
    </citation>
    <scope>NUCLEOTIDE SEQUENCE [LARGE SCALE GENOMIC DNA]</scope>
    <source>
        <tissue evidence="1">Muscle</tissue>
    </source>
</reference>
<dbReference type="EMBL" id="VSRR010002162">
    <property type="protein sequence ID" value="MPC29933.1"/>
    <property type="molecule type" value="Genomic_DNA"/>
</dbReference>
<evidence type="ECO:0000313" key="1">
    <source>
        <dbReference type="EMBL" id="MPC29933.1"/>
    </source>
</evidence>
<gene>
    <name evidence="1" type="ORF">E2C01_023188</name>
</gene>
<name>A0A5B7EAH3_PORTR</name>
<dbReference type="AlphaFoldDB" id="A0A5B7EAH3"/>
<comment type="caution">
    <text evidence="1">The sequence shown here is derived from an EMBL/GenBank/DDBJ whole genome shotgun (WGS) entry which is preliminary data.</text>
</comment>
<organism evidence="1 2">
    <name type="scientific">Portunus trituberculatus</name>
    <name type="common">Swimming crab</name>
    <name type="synonym">Neptunus trituberculatus</name>
    <dbReference type="NCBI Taxonomy" id="210409"/>
    <lineage>
        <taxon>Eukaryota</taxon>
        <taxon>Metazoa</taxon>
        <taxon>Ecdysozoa</taxon>
        <taxon>Arthropoda</taxon>
        <taxon>Crustacea</taxon>
        <taxon>Multicrustacea</taxon>
        <taxon>Malacostraca</taxon>
        <taxon>Eumalacostraca</taxon>
        <taxon>Eucarida</taxon>
        <taxon>Decapoda</taxon>
        <taxon>Pleocyemata</taxon>
        <taxon>Brachyura</taxon>
        <taxon>Eubrachyura</taxon>
        <taxon>Portunoidea</taxon>
        <taxon>Portunidae</taxon>
        <taxon>Portuninae</taxon>
        <taxon>Portunus</taxon>
    </lineage>
</organism>
<dbReference type="Proteomes" id="UP000324222">
    <property type="component" value="Unassembled WGS sequence"/>
</dbReference>
<proteinExistence type="predicted"/>
<sequence>MFHLPRAPVEAQLLCHEDPTPTSSRRCRVTCGGRGRRPPVQVGTLSKAKNVSSLCGDKRSPMLALSAQTSLAHCASVGLSILQERYQYLRLHQGHQQPAMTLIVTYGPPNPRS</sequence>
<keyword evidence="2" id="KW-1185">Reference proteome</keyword>